<evidence type="ECO:0000256" key="12">
    <source>
        <dbReference type="PIRSR" id="PIRSR605478-2"/>
    </source>
</evidence>
<dbReference type="InterPro" id="IPR029061">
    <property type="entry name" value="THDP-binding"/>
</dbReference>
<reference evidence="17 18" key="1">
    <citation type="submission" date="2014-03" db="EMBL/GenBank/DDBJ databases">
        <title>Genome sequence of Clostridium litorale W6, DSM 5388.</title>
        <authorList>
            <person name="Poehlein A."/>
            <person name="Jagirdar A."/>
            <person name="Khonsari B."/>
            <person name="Chibani C.M."/>
            <person name="Gutierrez Gutierrez D.A."/>
            <person name="Davydova E."/>
            <person name="Alghaithi H.S."/>
            <person name="Nair K.P."/>
            <person name="Dhamotharan K."/>
            <person name="Chandran L."/>
            <person name="G W."/>
            <person name="Daniel R."/>
        </authorList>
    </citation>
    <scope>NUCLEOTIDE SEQUENCE [LARGE SCALE GENOMIC DNA]</scope>
    <source>
        <strain evidence="17 18">W6</strain>
    </source>
</reference>
<keyword evidence="7 14" id="KW-0460">Magnesium</keyword>
<dbReference type="GO" id="GO:0006098">
    <property type="term" value="P:pentose-phosphate shunt"/>
    <property type="evidence" value="ECO:0007669"/>
    <property type="project" value="TreeGrafter"/>
</dbReference>
<feature type="binding site" evidence="13">
    <location>
        <position position="189"/>
    </location>
    <ligand>
        <name>thiamine diphosphate</name>
        <dbReference type="ChEBI" id="CHEBI:58937"/>
    </ligand>
</feature>
<dbReference type="EMBL" id="JJMM01000011">
    <property type="protein sequence ID" value="KDR95094.1"/>
    <property type="molecule type" value="Genomic_DNA"/>
</dbReference>
<dbReference type="GO" id="GO:0005829">
    <property type="term" value="C:cytosol"/>
    <property type="evidence" value="ECO:0007669"/>
    <property type="project" value="TreeGrafter"/>
</dbReference>
<feature type="binding site" evidence="12">
    <location>
        <position position="265"/>
    </location>
    <ligand>
        <name>substrate</name>
    </ligand>
</feature>
<dbReference type="STRING" id="1121324.CLIT_11c01230"/>
<gene>
    <name evidence="17" type="primary">tkt</name>
    <name evidence="17" type="ORF">CLIT_11c01230</name>
</gene>
<dbReference type="PANTHER" id="PTHR43522:SF2">
    <property type="entry name" value="TRANSKETOLASE 1-RELATED"/>
    <property type="match status" value="1"/>
</dbReference>
<dbReference type="NCBIfam" id="TIGR00232">
    <property type="entry name" value="tktlase_bact"/>
    <property type="match status" value="1"/>
</dbReference>
<feature type="binding site" evidence="13">
    <location>
        <begin position="118"/>
        <end position="120"/>
    </location>
    <ligand>
        <name>thiamine diphosphate</name>
        <dbReference type="ChEBI" id="CHEBI:58937"/>
    </ligand>
</feature>
<comment type="caution">
    <text evidence="17">The sequence shown here is derived from an EMBL/GenBank/DDBJ whole genome shotgun (WGS) entry which is preliminary data.</text>
</comment>
<feature type="binding site" evidence="12">
    <location>
        <position position="476"/>
    </location>
    <ligand>
        <name>substrate</name>
    </ligand>
</feature>
<feature type="binding site" evidence="14">
    <location>
        <position position="191"/>
    </location>
    <ligand>
        <name>Mg(2+)</name>
        <dbReference type="ChEBI" id="CHEBI:18420"/>
    </ligand>
</feature>
<dbReference type="InterPro" id="IPR005478">
    <property type="entry name" value="Transketolase_bac-like"/>
</dbReference>
<dbReference type="Proteomes" id="UP000027946">
    <property type="component" value="Unassembled WGS sequence"/>
</dbReference>
<feature type="binding site" evidence="12">
    <location>
        <position position="30"/>
    </location>
    <ligand>
        <name>substrate</name>
    </ligand>
</feature>
<dbReference type="SMART" id="SM00861">
    <property type="entry name" value="Transket_pyr"/>
    <property type="match status" value="1"/>
</dbReference>
<evidence type="ECO:0000259" key="16">
    <source>
        <dbReference type="SMART" id="SM00861"/>
    </source>
</evidence>
<protein>
    <recommendedName>
        <fullName evidence="4 10">Transketolase</fullName>
        <ecNumber evidence="3 10">2.2.1.1</ecNumber>
    </recommendedName>
</protein>
<keyword evidence="6 14" id="KW-0479">Metal-binding</keyword>
<dbReference type="InterPro" id="IPR033247">
    <property type="entry name" value="Transketolase_fam"/>
</dbReference>
<dbReference type="GO" id="GO:0004802">
    <property type="term" value="F:transketolase activity"/>
    <property type="evidence" value="ECO:0007669"/>
    <property type="project" value="UniProtKB-UniRule"/>
</dbReference>
<comment type="catalytic activity">
    <reaction evidence="9">
        <text>D-sedoheptulose 7-phosphate + D-glyceraldehyde 3-phosphate = aldehydo-D-ribose 5-phosphate + D-xylulose 5-phosphate</text>
        <dbReference type="Rhea" id="RHEA:10508"/>
        <dbReference type="ChEBI" id="CHEBI:57483"/>
        <dbReference type="ChEBI" id="CHEBI:57737"/>
        <dbReference type="ChEBI" id="CHEBI:58273"/>
        <dbReference type="ChEBI" id="CHEBI:59776"/>
        <dbReference type="EC" id="2.2.1.1"/>
    </reaction>
</comment>
<dbReference type="InterPro" id="IPR049557">
    <property type="entry name" value="Transketolase_CS"/>
</dbReference>
<feature type="binding site" evidence="12">
    <location>
        <position position="464"/>
    </location>
    <ligand>
        <name>substrate</name>
    </ligand>
</feature>
<evidence type="ECO:0000256" key="11">
    <source>
        <dbReference type="PIRSR" id="PIRSR605478-1"/>
    </source>
</evidence>
<dbReference type="AlphaFoldDB" id="A0A069RDI1"/>
<dbReference type="Pfam" id="PF02779">
    <property type="entry name" value="Transket_pyr"/>
    <property type="match status" value="1"/>
</dbReference>
<feature type="binding site" evidence="13">
    <location>
        <position position="70"/>
    </location>
    <ligand>
        <name>thiamine diphosphate</name>
        <dbReference type="ChEBI" id="CHEBI:58937"/>
    </ligand>
</feature>
<dbReference type="EC" id="2.2.1.1" evidence="3 10"/>
<dbReference type="InterPro" id="IPR005475">
    <property type="entry name" value="Transketolase-like_Pyr-bd"/>
</dbReference>
<comment type="cofactor">
    <cofactor evidence="14">
        <name>Mg(2+)</name>
        <dbReference type="ChEBI" id="CHEBI:18420"/>
    </cofactor>
    <text evidence="14">Binds 1 Mg(2+) ion per subunit. Can also utilize other divalent metal cations, such as Ca(2+), Mn(2+) and Co(2+).</text>
</comment>
<name>A0A069RDI1_PEPLI</name>
<evidence type="ECO:0000256" key="9">
    <source>
        <dbReference type="ARBA" id="ARBA00049473"/>
    </source>
</evidence>
<evidence type="ECO:0000256" key="15">
    <source>
        <dbReference type="PIRSR" id="PIRSR605478-5"/>
    </source>
</evidence>
<keyword evidence="18" id="KW-1185">Reference proteome</keyword>
<dbReference type="Pfam" id="PF22613">
    <property type="entry name" value="Transketolase_C_1"/>
    <property type="match status" value="1"/>
</dbReference>
<dbReference type="FunFam" id="3.40.50.920:FF:000003">
    <property type="entry name" value="Transketolase"/>
    <property type="match status" value="1"/>
</dbReference>
<keyword evidence="8 13" id="KW-0786">Thiamine pyrophosphate</keyword>
<dbReference type="CDD" id="cd02012">
    <property type="entry name" value="TPP_TK"/>
    <property type="match status" value="1"/>
</dbReference>
<dbReference type="eggNOG" id="COG0021">
    <property type="taxonomic scope" value="Bacteria"/>
</dbReference>
<dbReference type="InterPro" id="IPR055152">
    <property type="entry name" value="Transketolase-like_C_2"/>
</dbReference>
<dbReference type="CDD" id="cd07033">
    <property type="entry name" value="TPP_PYR_DXS_TK_like"/>
    <property type="match status" value="1"/>
</dbReference>
<evidence type="ECO:0000256" key="7">
    <source>
        <dbReference type="ARBA" id="ARBA00022842"/>
    </source>
</evidence>
<evidence type="ECO:0000313" key="18">
    <source>
        <dbReference type="Proteomes" id="UP000027946"/>
    </source>
</evidence>
<organism evidence="17 18">
    <name type="scientific">Peptoclostridium litorale DSM 5388</name>
    <dbReference type="NCBI Taxonomy" id="1121324"/>
    <lineage>
        <taxon>Bacteria</taxon>
        <taxon>Bacillati</taxon>
        <taxon>Bacillota</taxon>
        <taxon>Clostridia</taxon>
        <taxon>Peptostreptococcales</taxon>
        <taxon>Peptoclostridiaceae</taxon>
        <taxon>Peptoclostridium</taxon>
    </lineage>
</organism>
<feature type="binding site" evidence="13">
    <location>
        <position position="160"/>
    </location>
    <ligand>
        <name>thiamine diphosphate</name>
        <dbReference type="ChEBI" id="CHEBI:58937"/>
    </ligand>
</feature>
<evidence type="ECO:0000256" key="10">
    <source>
        <dbReference type="NCBIfam" id="TIGR00232"/>
    </source>
</evidence>
<feature type="binding site" evidence="12">
    <location>
        <position position="360"/>
    </location>
    <ligand>
        <name>substrate</name>
    </ligand>
</feature>
<dbReference type="SUPFAM" id="SSF52518">
    <property type="entry name" value="Thiamin diphosphate-binding fold (THDP-binding)"/>
    <property type="match status" value="2"/>
</dbReference>
<feature type="site" description="Important for catalytic activity" evidence="15">
    <location>
        <position position="30"/>
    </location>
</feature>
<dbReference type="InterPro" id="IPR009014">
    <property type="entry name" value="Transketo_C/PFOR_II"/>
</dbReference>
<evidence type="ECO:0000256" key="3">
    <source>
        <dbReference type="ARBA" id="ARBA00013152"/>
    </source>
</evidence>
<dbReference type="RefSeq" id="WP_038265025.1">
    <property type="nucleotide sequence ID" value="NZ_FSRH01000002.1"/>
</dbReference>
<dbReference type="InterPro" id="IPR005474">
    <property type="entry name" value="Transketolase_N"/>
</dbReference>
<feature type="binding site" evidence="12">
    <location>
        <position position="387"/>
    </location>
    <ligand>
        <name>substrate</name>
    </ligand>
</feature>
<feature type="binding site" evidence="12">
    <location>
        <position position="523"/>
    </location>
    <ligand>
        <name>substrate</name>
    </ligand>
</feature>
<comment type="similarity">
    <text evidence="1">Belongs to the transketolase family.</text>
</comment>
<sequence>MNSSNGIDGKAINAIRFLSVDAVEKASSGHPGLPMGAAAMAYELWKDFLKFTPQEPKWIDRDRFVLSAGHGSMLLYSLLHLFGYDVGMDDIKNFRQLESITPGHPEYGHTPGVETTTGPLGQGFANAVGMAIAERKLAARFNTEGFSIIDHNTYVIAGDGDLMEGISSEAASIAGHLGLGKLICLYDDNGITIDGSTRNSFTEDVKMRFCAYGWHVMDVDDGNDIEKIRGAIEEAKYEKSRPSLIAVNNIIGYGSPNKAGKAIAHGSPLGEDEAALAKKNLGWYEDRQFYIPDEVYSHAKDIVNLKKSAKEKWDDTMERYKVEHPEKHRELADWHENVLEVEKLISGGRLMELKRDEASRETGGKVLNILKEQFENIIGGSADLNASTKTTLEGFGIFSAENPKGDNVYFGIREHAMGGILNGIALHGGYRVFGSTFLVFSDYMRPSIRLAALMGIPVVFVFTHDSIGVGEDGPTHQPVEHIMSLRGIPNLNVYRPMDSVETVYAWADAICRNDGPSALILSRQKLKYMGLSHENALKGAYVIRREKGEGPDAVLMGSGSEVAVLVEAANELEKEGIDCRVISFLSFEKFEQQLEEYKEEVLAYGTGVRVSLEAGITLGWEKYVGRGGKAIGVDRFGASAPGGELMNEYGICTRPVIEAVREMIHK</sequence>
<dbReference type="Pfam" id="PF00456">
    <property type="entry name" value="Transketolase_N"/>
    <property type="match status" value="1"/>
</dbReference>
<comment type="subunit">
    <text evidence="2">Homodimer.</text>
</comment>
<dbReference type="FunFam" id="3.40.50.970:FF:000003">
    <property type="entry name" value="Transketolase"/>
    <property type="match status" value="1"/>
</dbReference>
<keyword evidence="5 17" id="KW-0808">Transferase</keyword>
<evidence type="ECO:0000256" key="13">
    <source>
        <dbReference type="PIRSR" id="PIRSR605478-3"/>
    </source>
</evidence>
<dbReference type="PANTHER" id="PTHR43522">
    <property type="entry name" value="TRANSKETOLASE"/>
    <property type="match status" value="1"/>
</dbReference>
<dbReference type="PROSITE" id="PS00801">
    <property type="entry name" value="TRANSKETOLASE_1"/>
    <property type="match status" value="1"/>
</dbReference>
<accession>A0A069RDI1</accession>
<evidence type="ECO:0000256" key="2">
    <source>
        <dbReference type="ARBA" id="ARBA00011738"/>
    </source>
</evidence>
<evidence type="ECO:0000256" key="1">
    <source>
        <dbReference type="ARBA" id="ARBA00007131"/>
    </source>
</evidence>
<evidence type="ECO:0000256" key="4">
    <source>
        <dbReference type="ARBA" id="ARBA00016662"/>
    </source>
</evidence>
<feature type="active site" description="Proton donor" evidence="11">
    <location>
        <position position="414"/>
    </location>
</feature>
<evidence type="ECO:0000256" key="6">
    <source>
        <dbReference type="ARBA" id="ARBA00022723"/>
    </source>
</evidence>
<feature type="binding site" evidence="14">
    <location>
        <position position="189"/>
    </location>
    <ligand>
        <name>Mg(2+)</name>
        <dbReference type="ChEBI" id="CHEBI:18420"/>
    </ligand>
</feature>
<feature type="domain" description="Transketolase-like pyrimidine-binding" evidence="16">
    <location>
        <begin position="357"/>
        <end position="528"/>
    </location>
</feature>
<feature type="site" description="Important for catalytic activity" evidence="15">
    <location>
        <position position="265"/>
    </location>
</feature>
<feature type="binding site" evidence="13">
    <location>
        <position position="265"/>
    </location>
    <ligand>
        <name>thiamine diphosphate</name>
        <dbReference type="ChEBI" id="CHEBI:58937"/>
    </ligand>
</feature>
<dbReference type="FunFam" id="3.40.50.970:FF:000004">
    <property type="entry name" value="Transketolase"/>
    <property type="match status" value="1"/>
</dbReference>
<evidence type="ECO:0000256" key="14">
    <source>
        <dbReference type="PIRSR" id="PIRSR605478-4"/>
    </source>
</evidence>
<comment type="cofactor">
    <cofactor evidence="13">
        <name>thiamine diphosphate</name>
        <dbReference type="ChEBI" id="CHEBI:58937"/>
    </cofactor>
    <text evidence="13">Binds 1 thiamine pyrophosphate per subunit. During the reaction, the substrate forms a covalent intermediate with the cofactor.</text>
</comment>
<dbReference type="Gene3D" id="3.40.50.920">
    <property type="match status" value="1"/>
</dbReference>
<evidence type="ECO:0000256" key="8">
    <source>
        <dbReference type="ARBA" id="ARBA00023052"/>
    </source>
</evidence>
<dbReference type="GO" id="GO:0046872">
    <property type="term" value="F:metal ion binding"/>
    <property type="evidence" value="ECO:0007669"/>
    <property type="project" value="UniProtKB-KW"/>
</dbReference>
<dbReference type="SUPFAM" id="SSF52922">
    <property type="entry name" value="TK C-terminal domain-like"/>
    <property type="match status" value="1"/>
</dbReference>
<feature type="binding site" evidence="12">
    <location>
        <position position="472"/>
    </location>
    <ligand>
        <name>substrate</name>
    </ligand>
</feature>
<evidence type="ECO:0000256" key="5">
    <source>
        <dbReference type="ARBA" id="ARBA00022679"/>
    </source>
</evidence>
<evidence type="ECO:0000313" key="17">
    <source>
        <dbReference type="EMBL" id="KDR95094.1"/>
    </source>
</evidence>
<proteinExistence type="inferred from homology"/>
<dbReference type="Gene3D" id="3.40.50.970">
    <property type="match status" value="2"/>
</dbReference>
<feature type="binding site" evidence="14">
    <location>
        <position position="159"/>
    </location>
    <ligand>
        <name>Mg(2+)</name>
        <dbReference type="ChEBI" id="CHEBI:18420"/>
    </ligand>
</feature>
<feature type="binding site" evidence="13">
    <location>
        <position position="440"/>
    </location>
    <ligand>
        <name>thiamine diphosphate</name>
        <dbReference type="ChEBI" id="CHEBI:58937"/>
    </ligand>
</feature>